<dbReference type="InterPro" id="IPR000903">
    <property type="entry name" value="NMT"/>
</dbReference>
<evidence type="ECO:0000256" key="2">
    <source>
        <dbReference type="ARBA" id="ARBA00012923"/>
    </source>
</evidence>
<dbReference type="PANTHER" id="PTHR11377">
    <property type="entry name" value="N-MYRISTOYL TRANSFERASE"/>
    <property type="match status" value="1"/>
</dbReference>
<accession>E0S6D2</accession>
<dbReference type="GO" id="GO:0005737">
    <property type="term" value="C:cytoplasm"/>
    <property type="evidence" value="ECO:0007669"/>
    <property type="project" value="TreeGrafter"/>
</dbReference>
<dbReference type="InterPro" id="IPR022677">
    <property type="entry name" value="NMT_C"/>
</dbReference>
<comment type="function">
    <text evidence="6">Adds a myristoyl group to the N-terminal glycine residue of certain cellular proteins.</text>
</comment>
<dbReference type="Pfam" id="PF01233">
    <property type="entry name" value="NMT"/>
    <property type="match status" value="1"/>
</dbReference>
<dbReference type="KEGG" id="ein:Eint_031250"/>
<dbReference type="OrthoDB" id="60315at2759"/>
<dbReference type="InterPro" id="IPR000182">
    <property type="entry name" value="GNAT_dom"/>
</dbReference>
<evidence type="ECO:0000256" key="6">
    <source>
        <dbReference type="RuleBase" id="RU000586"/>
    </source>
</evidence>
<dbReference type="Proteomes" id="UP000002313">
    <property type="component" value="Chromosome III"/>
</dbReference>
<evidence type="ECO:0000256" key="4">
    <source>
        <dbReference type="ARBA" id="ARBA00022679"/>
    </source>
</evidence>
<dbReference type="InterPro" id="IPR022676">
    <property type="entry name" value="NMT_N"/>
</dbReference>
<comment type="similarity">
    <text evidence="1 7">Belongs to the NMT family.</text>
</comment>
<reference evidence="9 10" key="1">
    <citation type="journal article" date="2010" name="Nat. Commun.">
        <title>The complete sequence of the smallest known nuclear genome from the microsporidian Encephalitozoon intestinalis.</title>
        <authorList>
            <person name="Corradi N."/>
            <person name="Pombert J.-F."/>
            <person name="Farinelli L."/>
            <person name="Didier E.S."/>
            <person name="Keeling P.J."/>
        </authorList>
    </citation>
    <scope>NUCLEOTIDE SEQUENCE [LARGE SCALE GENOMIC DNA]</scope>
    <source>
        <strain evidence="9 10">ATCC 50506</strain>
    </source>
</reference>
<dbReference type="PIRSF" id="PIRSF015892">
    <property type="entry name" value="N-myristl_transf"/>
    <property type="match status" value="1"/>
</dbReference>
<dbReference type="EC" id="2.3.1.97" evidence="2 6"/>
<organism evidence="9 10">
    <name type="scientific">Encephalitozoon intestinalis (strain ATCC 50506)</name>
    <name type="common">Microsporidian parasite</name>
    <name type="synonym">Septata intestinalis</name>
    <dbReference type="NCBI Taxonomy" id="876142"/>
    <lineage>
        <taxon>Eukaryota</taxon>
        <taxon>Fungi</taxon>
        <taxon>Fungi incertae sedis</taxon>
        <taxon>Microsporidia</taxon>
        <taxon>Unikaryonidae</taxon>
        <taxon>Encephalitozoon</taxon>
    </lineage>
</organism>
<evidence type="ECO:0000256" key="7">
    <source>
        <dbReference type="RuleBase" id="RU004178"/>
    </source>
</evidence>
<keyword evidence="4 6" id="KW-0808">Transferase</keyword>
<evidence type="ECO:0000313" key="10">
    <source>
        <dbReference type="Proteomes" id="UP000002313"/>
    </source>
</evidence>
<dbReference type="AlphaFoldDB" id="E0S6D2"/>
<evidence type="ECO:0000256" key="3">
    <source>
        <dbReference type="ARBA" id="ARBA00022240"/>
    </source>
</evidence>
<sequence length="355" mass="41141">MEEKHKFWNTQPVGKNGLGIISNERSVSLEKPKLPGGFRLEELESIEELARFLEENYVEDVHSGHMLKYSKDFLEWVIGSDEARKKYSVVLRLCGRMVGFIFAQEHWIVIREQKNRVVGVNFLCVSQEMRGRGLAPILIKEVTRQANVDGIFQGVFTNGIELFFNISHGRYYHRPLNGENLFMSGFSDRIIKSRKTHVREGTRVAEEKDMVDIEKLYLQESEKHMFYEEIRSSNISSTFKTVKNVIHTYVHESGGKIDGFGSFFIIDTIEKKSKRKVQGGYLYYRGGRDIKEMVEDLIYFAEKEGCDVFTCLDTMGNSSFLADLGFFPGSGEIRYYLYNWSTREVPKDKVFFILP</sequence>
<protein>
    <recommendedName>
        <fullName evidence="3 6">Glycylpeptide N-tetradecanoyltransferase</fullName>
        <ecNumber evidence="2 6">2.3.1.97</ecNumber>
    </recommendedName>
</protein>
<dbReference type="GO" id="GO:0004379">
    <property type="term" value="F:glycylpeptide N-tetradecanoyltransferase activity"/>
    <property type="evidence" value="ECO:0007669"/>
    <property type="project" value="UniProtKB-EC"/>
</dbReference>
<feature type="domain" description="N-acetyltransferase" evidence="8">
    <location>
        <begin position="36"/>
        <end position="211"/>
    </location>
</feature>
<evidence type="ECO:0000256" key="5">
    <source>
        <dbReference type="ARBA" id="ARBA00023315"/>
    </source>
</evidence>
<evidence type="ECO:0000313" key="9">
    <source>
        <dbReference type="EMBL" id="ADM11267.1"/>
    </source>
</evidence>
<dbReference type="HOGENOM" id="CLU_022882_0_1_1"/>
<comment type="catalytic activity">
    <reaction evidence="6">
        <text>N-terminal glycyl-[protein] + tetradecanoyl-CoA = N-tetradecanoylglycyl-[protein] + CoA + H(+)</text>
        <dbReference type="Rhea" id="RHEA:15521"/>
        <dbReference type="Rhea" id="RHEA-COMP:12666"/>
        <dbReference type="Rhea" id="RHEA-COMP:12667"/>
        <dbReference type="ChEBI" id="CHEBI:15378"/>
        <dbReference type="ChEBI" id="CHEBI:57287"/>
        <dbReference type="ChEBI" id="CHEBI:57385"/>
        <dbReference type="ChEBI" id="CHEBI:64723"/>
        <dbReference type="ChEBI" id="CHEBI:133050"/>
        <dbReference type="EC" id="2.3.1.97"/>
    </reaction>
</comment>
<dbReference type="Pfam" id="PF02799">
    <property type="entry name" value="NMT_C"/>
    <property type="match status" value="1"/>
</dbReference>
<dbReference type="GeneID" id="9698879"/>
<dbReference type="PANTHER" id="PTHR11377:SF5">
    <property type="entry name" value="GLYCYLPEPTIDE N-TETRADECANOYLTRANSFERASE"/>
    <property type="match status" value="1"/>
</dbReference>
<dbReference type="RefSeq" id="XP_003072627.1">
    <property type="nucleotide sequence ID" value="XM_003072581.1"/>
</dbReference>
<dbReference type="SUPFAM" id="SSF55729">
    <property type="entry name" value="Acyl-CoA N-acyltransferases (Nat)"/>
    <property type="match status" value="2"/>
</dbReference>
<proteinExistence type="inferred from homology"/>
<gene>
    <name evidence="9" type="ORF">Eint_031250</name>
</gene>
<dbReference type="PROSITE" id="PS51186">
    <property type="entry name" value="GNAT"/>
    <property type="match status" value="1"/>
</dbReference>
<dbReference type="EMBL" id="CP001944">
    <property type="protein sequence ID" value="ADM11267.1"/>
    <property type="molecule type" value="Genomic_DNA"/>
</dbReference>
<evidence type="ECO:0000259" key="8">
    <source>
        <dbReference type="PROSITE" id="PS51186"/>
    </source>
</evidence>
<dbReference type="InterPro" id="IPR016181">
    <property type="entry name" value="Acyl_CoA_acyltransferase"/>
</dbReference>
<dbReference type="VEuPathDB" id="MicrosporidiaDB:Eint_031250"/>
<dbReference type="CDD" id="cd04301">
    <property type="entry name" value="NAT_SF"/>
    <property type="match status" value="1"/>
</dbReference>
<name>E0S6D2_ENCIT</name>
<evidence type="ECO:0000256" key="1">
    <source>
        <dbReference type="ARBA" id="ARBA00009469"/>
    </source>
</evidence>
<keyword evidence="5 6" id="KW-0012">Acyltransferase</keyword>
<dbReference type="Gene3D" id="3.40.630.170">
    <property type="match status" value="1"/>
</dbReference>
<reference evidence="9 10" key="2">
    <citation type="journal article" date="2012" name="Proc. Natl. Acad. Sci. U.S.A.">
        <title>Gain and loss of multiple functionally related, horizontally transferred genes in the reduced genomes of two microsporidian parasites.</title>
        <authorList>
            <person name="Pombert J.-F."/>
            <person name="Selman M."/>
            <person name="Burki F."/>
            <person name="Bardell F.T."/>
            <person name="Farinelli L."/>
            <person name="Solter L.F."/>
            <person name="Whitman D.W."/>
            <person name="Weiss L.M."/>
            <person name="Corradi N."/>
            <person name="Keeling P.J."/>
        </authorList>
    </citation>
    <scope>NUCLEOTIDE SEQUENCE [LARGE SCALE GENOMIC DNA]</scope>
    <source>
        <strain evidence="9 10">ATCC 50506</strain>
    </source>
</reference>
<keyword evidence="10" id="KW-1185">Reference proteome</keyword>